<sequence>MSNSNASATTSAWNTPTIIGIILAAILVHIEAGLLVLAILAYRHLLQQL</sequence>
<gene>
    <name evidence="2" type="ORF">PENSUB_5145</name>
</gene>
<proteinExistence type="predicted"/>
<feature type="transmembrane region" description="Helical" evidence="1">
    <location>
        <begin position="18"/>
        <end position="42"/>
    </location>
</feature>
<keyword evidence="3" id="KW-1185">Reference proteome</keyword>
<keyword evidence="1" id="KW-1133">Transmembrane helix</keyword>
<accession>A0A1Q5UAK0</accession>
<organism evidence="2 3">
    <name type="scientific">Penicillium subrubescens</name>
    <dbReference type="NCBI Taxonomy" id="1316194"/>
    <lineage>
        <taxon>Eukaryota</taxon>
        <taxon>Fungi</taxon>
        <taxon>Dikarya</taxon>
        <taxon>Ascomycota</taxon>
        <taxon>Pezizomycotina</taxon>
        <taxon>Eurotiomycetes</taxon>
        <taxon>Eurotiomycetidae</taxon>
        <taxon>Eurotiales</taxon>
        <taxon>Aspergillaceae</taxon>
        <taxon>Penicillium</taxon>
    </lineage>
</organism>
<name>A0A1Q5UAK0_9EURO</name>
<evidence type="ECO:0000256" key="1">
    <source>
        <dbReference type="SAM" id="Phobius"/>
    </source>
</evidence>
<evidence type="ECO:0000313" key="2">
    <source>
        <dbReference type="EMBL" id="OKP09496.1"/>
    </source>
</evidence>
<reference evidence="2 3" key="1">
    <citation type="submission" date="2016-10" db="EMBL/GenBank/DDBJ databases">
        <title>Genome sequence of the ascomycete fungus Penicillium subrubescens.</title>
        <authorList>
            <person name="De Vries R.P."/>
            <person name="Peng M."/>
            <person name="Dilokpimol A."/>
            <person name="Hilden K."/>
            <person name="Makela M.R."/>
            <person name="Grigoriev I."/>
            <person name="Riley R."/>
            <person name="Granchi Z."/>
        </authorList>
    </citation>
    <scope>NUCLEOTIDE SEQUENCE [LARGE SCALE GENOMIC DNA]</scope>
    <source>
        <strain evidence="2 3">CBS 132785</strain>
    </source>
</reference>
<protein>
    <submittedName>
        <fullName evidence="2">Uncharacterized protein</fullName>
    </submittedName>
</protein>
<dbReference type="EMBL" id="MNBE01000509">
    <property type="protein sequence ID" value="OKP09496.1"/>
    <property type="molecule type" value="Genomic_DNA"/>
</dbReference>
<dbReference type="AlphaFoldDB" id="A0A1Q5UAK0"/>
<comment type="caution">
    <text evidence="2">The sequence shown here is derived from an EMBL/GenBank/DDBJ whole genome shotgun (WGS) entry which is preliminary data.</text>
</comment>
<evidence type="ECO:0000313" key="3">
    <source>
        <dbReference type="Proteomes" id="UP000186955"/>
    </source>
</evidence>
<keyword evidence="1" id="KW-0812">Transmembrane</keyword>
<keyword evidence="1" id="KW-0472">Membrane</keyword>
<dbReference type="Proteomes" id="UP000186955">
    <property type="component" value="Unassembled WGS sequence"/>
</dbReference>